<dbReference type="InterPro" id="IPR007246">
    <property type="entry name" value="Gaa1"/>
</dbReference>
<dbReference type="OMA" id="YLFLVHI"/>
<sequence length="673" mass="77417">MEQIDEEKEVIARGDHERDPNVDENNNNTTQVPMMRRVILHLFKYFNIVSYLLFIGAIGWFLCWPFVTKNIYYSENALSVFFHTPEFNQQDADYGVSILNQLKTLDSRSAKLDFRNQTYSAVESYLNSESIPFYSEMKRHEYSVERRYINRIENVRGENLYIAIRPGRGNGKESIILTVPYFKSESLAFSLALLKYISRVKWLNHDIILVISDGYEHNWAGEEAFIKSAAIPTGRMREAITLDLESFDFQQVAVLTEGVNGELPNLDMVNVVTGLLSESHYNMGRGGLPTFFKADLTATPNVDATMQQYPNYKDHVPAFIYLHHAFLEMIRSFGIDLPNSFMERSVIVLNHWYNQLISIPTGPHAWFRQQLTHAITLTNSVTQHTTKIGVMHTYYMMGRIMEISIRSLNNLIEELHQSFFLYYVTDSQHYYGFEHYLPNLLMFLGCLAIQFIGNYYASTASEKELAHAVIFVISNFANGVLIYLTPIILKDTLRHLALDSQQFATYWISIVVILVLSSLTLFYPVVNRIYEYLFKAKPNPIHWRYAKSLSIAFSGIMVGAIMIYSSALCIFLSSYLSILCILTTVFPTNIIAKLVQLVSLLAACPFNLIIVNILVRQHYFGEAISSQLEWFFTITDLPQNLFYISFCVVMIPTWTVLVGTSIISLFKQKEKVE</sequence>
<keyword evidence="2" id="KW-0812">Transmembrane</keyword>
<feature type="transmembrane region" description="Helical" evidence="2">
    <location>
        <begin position="468"/>
        <end position="489"/>
    </location>
</feature>
<keyword evidence="2" id="KW-1133">Transmembrane helix</keyword>
<keyword evidence="4" id="KW-1185">Reference proteome</keyword>
<dbReference type="STRING" id="5762.D2VFN6"/>
<feature type="transmembrane region" description="Helical" evidence="2">
    <location>
        <begin position="641"/>
        <end position="666"/>
    </location>
</feature>
<evidence type="ECO:0000313" key="4">
    <source>
        <dbReference type="Proteomes" id="UP000006671"/>
    </source>
</evidence>
<dbReference type="RefSeq" id="XP_002677246.1">
    <property type="nucleotide sequence ID" value="XM_002677200.1"/>
</dbReference>
<feature type="transmembrane region" description="Helical" evidence="2">
    <location>
        <begin position="45"/>
        <end position="67"/>
    </location>
</feature>
<protein>
    <submittedName>
        <fullName evidence="3">Predicted protein</fullName>
    </submittedName>
</protein>
<dbReference type="Proteomes" id="UP000006671">
    <property type="component" value="Unassembled WGS sequence"/>
</dbReference>
<dbReference type="Pfam" id="PF04114">
    <property type="entry name" value="Gaa1"/>
    <property type="match status" value="1"/>
</dbReference>
<dbReference type="InParanoid" id="D2VFN6"/>
<dbReference type="GeneID" id="8850136"/>
<feature type="region of interest" description="Disordered" evidence="1">
    <location>
        <begin position="1"/>
        <end position="29"/>
    </location>
</feature>
<dbReference type="VEuPathDB" id="AmoebaDB:NAEGRDRAFT_67688"/>
<dbReference type="AlphaFoldDB" id="D2VFN6"/>
<feature type="transmembrane region" description="Helical" evidence="2">
    <location>
        <begin position="594"/>
        <end position="615"/>
    </location>
</feature>
<evidence type="ECO:0000256" key="1">
    <source>
        <dbReference type="SAM" id="MobiDB-lite"/>
    </source>
</evidence>
<dbReference type="FunCoup" id="D2VFN6">
    <property type="interactions" value="204"/>
</dbReference>
<feature type="compositionally biased region" description="Basic and acidic residues" evidence="1">
    <location>
        <begin position="9"/>
        <end position="21"/>
    </location>
</feature>
<gene>
    <name evidence="3" type="ORF">NAEGRDRAFT_67688</name>
</gene>
<name>D2VFN6_NAEGR</name>
<accession>D2VFN6</accession>
<dbReference type="eggNOG" id="KOG3566">
    <property type="taxonomic scope" value="Eukaryota"/>
</dbReference>
<keyword evidence="2" id="KW-0472">Membrane</keyword>
<evidence type="ECO:0000256" key="2">
    <source>
        <dbReference type="SAM" id="Phobius"/>
    </source>
</evidence>
<evidence type="ECO:0000313" key="3">
    <source>
        <dbReference type="EMBL" id="EFC44502.1"/>
    </source>
</evidence>
<dbReference type="KEGG" id="ngr:NAEGRDRAFT_67688"/>
<dbReference type="EMBL" id="GG738868">
    <property type="protein sequence ID" value="EFC44502.1"/>
    <property type="molecule type" value="Genomic_DNA"/>
</dbReference>
<feature type="transmembrane region" description="Helical" evidence="2">
    <location>
        <begin position="504"/>
        <end position="525"/>
    </location>
</feature>
<dbReference type="PANTHER" id="PTHR13304:SF0">
    <property type="entry name" value="GLYCOSYLPHOSPHATIDYLINOSITOL ANCHOR ATTACHMENT 1 PROTEIN"/>
    <property type="match status" value="1"/>
</dbReference>
<dbReference type="PANTHER" id="PTHR13304">
    <property type="entry name" value="GLYCOSYLPHOSPHATIDYLINOSITOL ANCHOR ATTACHMENT 1 PROTEIN"/>
    <property type="match status" value="1"/>
</dbReference>
<dbReference type="OrthoDB" id="445301at2759"/>
<feature type="transmembrane region" description="Helical" evidence="2">
    <location>
        <begin position="436"/>
        <end position="456"/>
    </location>
</feature>
<feature type="transmembrane region" description="Helical" evidence="2">
    <location>
        <begin position="570"/>
        <end position="587"/>
    </location>
</feature>
<proteinExistence type="predicted"/>
<feature type="transmembrane region" description="Helical" evidence="2">
    <location>
        <begin position="545"/>
        <end position="564"/>
    </location>
</feature>
<reference evidence="3 4" key="1">
    <citation type="journal article" date="2010" name="Cell">
        <title>The genome of Naegleria gruberi illuminates early eukaryotic versatility.</title>
        <authorList>
            <person name="Fritz-Laylin L.K."/>
            <person name="Prochnik S.E."/>
            <person name="Ginger M.L."/>
            <person name="Dacks J.B."/>
            <person name="Carpenter M.L."/>
            <person name="Field M.C."/>
            <person name="Kuo A."/>
            <person name="Paredez A."/>
            <person name="Chapman J."/>
            <person name="Pham J."/>
            <person name="Shu S."/>
            <person name="Neupane R."/>
            <person name="Cipriano M."/>
            <person name="Mancuso J."/>
            <person name="Tu H."/>
            <person name="Salamov A."/>
            <person name="Lindquist E."/>
            <person name="Shapiro H."/>
            <person name="Lucas S."/>
            <person name="Grigoriev I.V."/>
            <person name="Cande W.Z."/>
            <person name="Fulton C."/>
            <person name="Rokhsar D.S."/>
            <person name="Dawson S.C."/>
        </authorList>
    </citation>
    <scope>NUCLEOTIDE SEQUENCE [LARGE SCALE GENOMIC DNA]</scope>
    <source>
        <strain evidence="3 4">NEG-M</strain>
    </source>
</reference>
<dbReference type="GO" id="GO:0042765">
    <property type="term" value="C:GPI-anchor transamidase complex"/>
    <property type="evidence" value="ECO:0007669"/>
    <property type="project" value="InterPro"/>
</dbReference>
<organism evidence="4">
    <name type="scientific">Naegleria gruberi</name>
    <name type="common">Amoeba</name>
    <dbReference type="NCBI Taxonomy" id="5762"/>
    <lineage>
        <taxon>Eukaryota</taxon>
        <taxon>Discoba</taxon>
        <taxon>Heterolobosea</taxon>
        <taxon>Tetramitia</taxon>
        <taxon>Eutetramitia</taxon>
        <taxon>Vahlkampfiidae</taxon>
        <taxon>Naegleria</taxon>
    </lineage>
</organism>
<dbReference type="GO" id="GO:0016255">
    <property type="term" value="P:attachment of GPI anchor to protein"/>
    <property type="evidence" value="ECO:0007669"/>
    <property type="project" value="TreeGrafter"/>
</dbReference>